<keyword evidence="2" id="KW-0227">DNA damage</keyword>
<dbReference type="InterPro" id="IPR001126">
    <property type="entry name" value="UmuC"/>
</dbReference>
<keyword evidence="8" id="KW-1185">Reference proteome</keyword>
<dbReference type="PROSITE" id="PS50173">
    <property type="entry name" value="UMUC"/>
    <property type="match status" value="1"/>
</dbReference>
<evidence type="ECO:0000256" key="3">
    <source>
        <dbReference type="ARBA" id="ARBA00023199"/>
    </source>
</evidence>
<evidence type="ECO:0000256" key="4">
    <source>
        <dbReference type="ARBA" id="ARBA00023204"/>
    </source>
</evidence>
<evidence type="ECO:0000256" key="5">
    <source>
        <dbReference type="ARBA" id="ARBA00023236"/>
    </source>
</evidence>
<dbReference type="Gene3D" id="1.10.150.20">
    <property type="entry name" value="5' to 3' exonuclease, C-terminal subdomain"/>
    <property type="match status" value="1"/>
</dbReference>
<feature type="domain" description="UmuC" evidence="6">
    <location>
        <begin position="4"/>
        <end position="187"/>
    </location>
</feature>
<dbReference type="InterPro" id="IPR024728">
    <property type="entry name" value="PolY_HhH_motif"/>
</dbReference>
<keyword evidence="3" id="KW-0741">SOS mutagenesis</keyword>
<dbReference type="PANTHER" id="PTHR11076">
    <property type="entry name" value="DNA REPAIR POLYMERASE UMUC / TRANSFERASE FAMILY MEMBER"/>
    <property type="match status" value="1"/>
</dbReference>
<keyword evidence="4" id="KW-0234">DNA repair</keyword>
<dbReference type="NCBIfam" id="NF002955">
    <property type="entry name" value="PRK03609.1"/>
    <property type="match status" value="1"/>
</dbReference>
<accession>A0A1J8P8Z9</accession>
<dbReference type="Pfam" id="PF11798">
    <property type="entry name" value="IMS_HHH"/>
    <property type="match status" value="1"/>
</dbReference>
<organism evidence="7 8">
    <name type="scientific">Candidatus Rickettsiella isopodorum</name>
    <dbReference type="NCBI Taxonomy" id="1225476"/>
    <lineage>
        <taxon>Bacteria</taxon>
        <taxon>Pseudomonadati</taxon>
        <taxon>Pseudomonadota</taxon>
        <taxon>Gammaproteobacteria</taxon>
        <taxon>Legionellales</taxon>
        <taxon>Coxiellaceae</taxon>
        <taxon>Rickettsiella</taxon>
    </lineage>
</organism>
<evidence type="ECO:0000256" key="2">
    <source>
        <dbReference type="ARBA" id="ARBA00022763"/>
    </source>
</evidence>
<name>A0A1J8P8Z9_9COXI</name>
<dbReference type="Gene3D" id="3.30.70.270">
    <property type="match status" value="1"/>
</dbReference>
<dbReference type="GO" id="GO:0009432">
    <property type="term" value="P:SOS response"/>
    <property type="evidence" value="ECO:0007669"/>
    <property type="project" value="UniProtKB-KW"/>
</dbReference>
<dbReference type="Pfam" id="PF13438">
    <property type="entry name" value="DUF4113"/>
    <property type="match status" value="1"/>
</dbReference>
<dbReference type="GO" id="GO:0003684">
    <property type="term" value="F:damaged DNA binding"/>
    <property type="evidence" value="ECO:0007669"/>
    <property type="project" value="InterPro"/>
</dbReference>
<dbReference type="Gene3D" id="3.30.1490.100">
    <property type="entry name" value="DNA polymerase, Y-family, little finger domain"/>
    <property type="match status" value="1"/>
</dbReference>
<evidence type="ECO:0000256" key="1">
    <source>
        <dbReference type="ARBA" id="ARBA00010945"/>
    </source>
</evidence>
<proteinExistence type="inferred from homology"/>
<comment type="caution">
    <text evidence="7">The sequence shown here is derived from an EMBL/GenBank/DDBJ whole genome shotgun (WGS) entry which is preliminary data.</text>
</comment>
<comment type="similarity">
    <text evidence="1">Belongs to the DNA polymerase type-Y family.</text>
</comment>
<gene>
    <name evidence="7" type="ORF">A1D18_00470</name>
</gene>
<dbReference type="InterPro" id="IPR036775">
    <property type="entry name" value="DNA_pol_Y-fam_lit_finger_sf"/>
</dbReference>
<dbReference type="SUPFAM" id="SSF56672">
    <property type="entry name" value="DNA/RNA polymerases"/>
    <property type="match status" value="1"/>
</dbReference>
<dbReference type="OrthoDB" id="9808813at2"/>
<dbReference type="InterPro" id="IPR017961">
    <property type="entry name" value="DNA_pol_Y-fam_little_finger"/>
</dbReference>
<dbReference type="Proteomes" id="UP000183924">
    <property type="component" value="Unassembled WGS sequence"/>
</dbReference>
<dbReference type="InterPro" id="IPR050116">
    <property type="entry name" value="DNA_polymerase-Y"/>
</dbReference>
<dbReference type="GO" id="GO:0005829">
    <property type="term" value="C:cytosol"/>
    <property type="evidence" value="ECO:0007669"/>
    <property type="project" value="TreeGrafter"/>
</dbReference>
<dbReference type="CDD" id="cd01700">
    <property type="entry name" value="PolY_Pol_V_umuC"/>
    <property type="match status" value="1"/>
</dbReference>
<dbReference type="GO" id="GO:0003887">
    <property type="term" value="F:DNA-directed DNA polymerase activity"/>
    <property type="evidence" value="ECO:0007669"/>
    <property type="project" value="TreeGrafter"/>
</dbReference>
<dbReference type="Pfam" id="PF11799">
    <property type="entry name" value="IMS_C"/>
    <property type="match status" value="1"/>
</dbReference>
<dbReference type="Pfam" id="PF00817">
    <property type="entry name" value="IMS"/>
    <property type="match status" value="1"/>
</dbReference>
<dbReference type="PANTHER" id="PTHR11076:SF34">
    <property type="entry name" value="PROTEIN UMUC"/>
    <property type="match status" value="1"/>
</dbReference>
<dbReference type="InterPro" id="IPR025188">
    <property type="entry name" value="DUF4113"/>
</dbReference>
<keyword evidence="5" id="KW-0742">SOS response</keyword>
<dbReference type="SUPFAM" id="SSF100879">
    <property type="entry name" value="Lesion bypass DNA polymerase (Y-family), little finger domain"/>
    <property type="match status" value="1"/>
</dbReference>
<evidence type="ECO:0000259" key="6">
    <source>
        <dbReference type="PROSITE" id="PS50173"/>
    </source>
</evidence>
<dbReference type="AlphaFoldDB" id="A0A1J8P8Z9"/>
<sequence length="421" mass="48024">MAYFALADCNNFYVSCERVFNPALEKQPIIILSNNDGCIISRSNEAKALGIPMGAPAFKYRDWVRRGQIRCFSSNYALYGDMSQRVMDSLRRLCPDMEVYSIDEAFLKLDHYSYYDLKAYLIEIRQKVKQWTGIPISIGLASSKTLAKVANFYAKRISKTGVYDLRCAVHRDSLLKTLPIEEIWGIGRKLTEKLQHYSIKTAFDLQQANPKIMRRRFSVVIERIILELNGISCLDLETVAAKKQIMCSRSFGRPVTDWQDLSSALSRYAARAAYKLRKQNSKAQAIYVFVTTNRHKTSDRQYTKGLTSSLVTATNDTRELITAAQRVLKQLYKTGFNYKKAGILLIDIISDSQHLNDLFVQPTSLRSVALMKILDETNKSFGSHTLFFAAEGCVQASWSMRSGNRSPRYTTHWQEIIKVIA</sequence>
<dbReference type="Gene3D" id="3.40.1170.60">
    <property type="match status" value="1"/>
</dbReference>
<dbReference type="InterPro" id="IPR043128">
    <property type="entry name" value="Rev_trsase/Diguanyl_cyclase"/>
</dbReference>
<evidence type="ECO:0000313" key="7">
    <source>
        <dbReference type="EMBL" id="OIZ96244.1"/>
    </source>
</evidence>
<protein>
    <recommendedName>
        <fullName evidence="6">UmuC domain-containing protein</fullName>
    </recommendedName>
</protein>
<dbReference type="STRING" id="1225476.A1D18_00470"/>
<evidence type="ECO:0000313" key="8">
    <source>
        <dbReference type="Proteomes" id="UP000183924"/>
    </source>
</evidence>
<reference evidence="7 8" key="1">
    <citation type="submission" date="2016-03" db="EMBL/GenBank/DDBJ databases">
        <title>Comparative genomics of Rickettsiella.</title>
        <authorList>
            <person name="Chandler C."/>
            <person name="Wang Y."/>
        </authorList>
    </citation>
    <scope>NUCLEOTIDE SEQUENCE [LARGE SCALE GENOMIC DNA]</scope>
    <source>
        <strain evidence="7 8">RCFS May 2013</strain>
    </source>
</reference>
<dbReference type="GO" id="GO:0042276">
    <property type="term" value="P:error-prone translesion synthesis"/>
    <property type="evidence" value="ECO:0007669"/>
    <property type="project" value="TreeGrafter"/>
</dbReference>
<dbReference type="GO" id="GO:0006281">
    <property type="term" value="P:DNA repair"/>
    <property type="evidence" value="ECO:0007669"/>
    <property type="project" value="UniProtKB-KW"/>
</dbReference>
<dbReference type="EMBL" id="LUKY01000026">
    <property type="protein sequence ID" value="OIZ96244.1"/>
    <property type="molecule type" value="Genomic_DNA"/>
</dbReference>
<dbReference type="InterPro" id="IPR043502">
    <property type="entry name" value="DNA/RNA_pol_sf"/>
</dbReference>